<dbReference type="AlphaFoldDB" id="A0A6P0U9M4"/>
<evidence type="ECO:0000313" key="3">
    <source>
        <dbReference type="Proteomes" id="UP000468443"/>
    </source>
</evidence>
<keyword evidence="3" id="KW-1185">Reference proteome</keyword>
<dbReference type="Proteomes" id="UP000468443">
    <property type="component" value="Unassembled WGS sequence"/>
</dbReference>
<reference evidence="2 3" key="1">
    <citation type="submission" date="2020-01" db="EMBL/GenBank/DDBJ databases">
        <title>Muriicola jejuensis KCTC 22299.</title>
        <authorList>
            <person name="Wang G."/>
        </authorList>
    </citation>
    <scope>NUCLEOTIDE SEQUENCE [LARGE SCALE GENOMIC DNA]</scope>
    <source>
        <strain evidence="2 3">KCTC 22299</strain>
    </source>
</reference>
<dbReference type="Gene3D" id="2.60.40.10">
    <property type="entry name" value="Immunoglobulins"/>
    <property type="match status" value="2"/>
</dbReference>
<dbReference type="RefSeq" id="WP_163691961.1">
    <property type="nucleotide sequence ID" value="NZ_FXTW01000001.1"/>
</dbReference>
<dbReference type="EMBL" id="JAABOP010000001">
    <property type="protein sequence ID" value="NER09935.1"/>
    <property type="molecule type" value="Genomic_DNA"/>
</dbReference>
<name>A0A6P0U9M4_9FLAO</name>
<dbReference type="InterPro" id="IPR011048">
    <property type="entry name" value="Haem_d1_sf"/>
</dbReference>
<feature type="signal peptide" evidence="1">
    <location>
        <begin position="1"/>
        <end position="26"/>
    </location>
</feature>
<evidence type="ECO:0000256" key="1">
    <source>
        <dbReference type="SAM" id="SignalP"/>
    </source>
</evidence>
<dbReference type="InterPro" id="IPR036179">
    <property type="entry name" value="Ig-like_dom_sf"/>
</dbReference>
<accession>A0A6P0U9M4</accession>
<organism evidence="2 3">
    <name type="scientific">Muriicola jejuensis</name>
    <dbReference type="NCBI Taxonomy" id="504488"/>
    <lineage>
        <taxon>Bacteria</taxon>
        <taxon>Pseudomonadati</taxon>
        <taxon>Bacteroidota</taxon>
        <taxon>Flavobacteriia</taxon>
        <taxon>Flavobacteriales</taxon>
        <taxon>Flavobacteriaceae</taxon>
        <taxon>Muriicola</taxon>
    </lineage>
</organism>
<sequence length="751" mass="80462">MKTKLFFSLRVLLLPVVLLAIGNVQAQVLNAPVAAPKQTPPPGSTPWNRACASASFNDYWVRFTWNPPMVNTDNEFILELSDADGNFGSPVELARDGSKNLVFDFYMQFQVPTDTRGENYRLRVRSTSPAVTSPASAPYPMYYISVNSGLTIRPQGQSDFGDGTAQVCDGNSITLEVYGLANADTYTYNWYRSGTLLAEKSESITVTSSGMYNVEVDYGACSGSGNTLSNLIDVTSGSSLGIAINPPAKTDLCSGEIQNLEANINNPSLTYTWFKNGTVIPSSNNYIYTVDASSPGFEGDYQVEIFGPGACVERSAVVTMTNAGDFTVNRNNAANVVLLPGQNTTLSVSTDASSPTYQWYRNGSPVAGATTSSLVVSDTETGTYFARVTLSGGACASTSKDSQTTEVVTPDSFELIVDYTAPYTACENTSIALEVVTINALDTGGNPTDVTSSVINNFAYQWKRDGVNVGGATGSSLSLTDPSENGAYTLDGTLSSYASSSNSLSVQLLVNETLTISSTGTMSCGPSEPITISTATDLTGETFSWLRNNSDTGVSTPDLTVTEAGTYQLVLMRNGCPLPSNEIVISPLDENLITLDPGDIVVFPEGGSRTVTASGGSSYRWLDSNNNEMSNSSSMTFTQEGSFVLIASVGNCQVIRNISVTYLDTFKVPNVITVNGDGVNDQWIIPNSYSNKSDVNVIIYNEKGEEVLNEFSYQNNWPSSSVSFPRQNMVFFYKIRNGGEVLKQGTITVIR</sequence>
<dbReference type="Pfam" id="PF13585">
    <property type="entry name" value="CHU_C"/>
    <property type="match status" value="1"/>
</dbReference>
<protein>
    <submittedName>
        <fullName evidence="2">Gliding motility-associated C-terminal domain-containing protein</fullName>
    </submittedName>
</protein>
<dbReference type="SUPFAM" id="SSF51004">
    <property type="entry name" value="C-terminal (heme d1) domain of cytochrome cd1-nitrite reductase"/>
    <property type="match status" value="1"/>
</dbReference>
<dbReference type="InterPro" id="IPR013783">
    <property type="entry name" value="Ig-like_fold"/>
</dbReference>
<evidence type="ECO:0000313" key="2">
    <source>
        <dbReference type="EMBL" id="NER09935.1"/>
    </source>
</evidence>
<proteinExistence type="predicted"/>
<keyword evidence="1" id="KW-0732">Signal</keyword>
<dbReference type="SUPFAM" id="SSF48726">
    <property type="entry name" value="Immunoglobulin"/>
    <property type="match status" value="2"/>
</dbReference>
<feature type="chain" id="PRO_5027027420" evidence="1">
    <location>
        <begin position="27"/>
        <end position="751"/>
    </location>
</feature>
<gene>
    <name evidence="2" type="ORF">GWK09_05365</name>
</gene>
<comment type="caution">
    <text evidence="2">The sequence shown here is derived from an EMBL/GenBank/DDBJ whole genome shotgun (WGS) entry which is preliminary data.</text>
</comment>